<gene>
    <name evidence="2" type="ORF">JZO70_22020</name>
</gene>
<comment type="caution">
    <text evidence="2">The sequence shown here is derived from an EMBL/GenBank/DDBJ whole genome shotgun (WGS) entry which is preliminary data.</text>
</comment>
<evidence type="ECO:0008006" key="4">
    <source>
        <dbReference type="Google" id="ProtNLM"/>
    </source>
</evidence>
<protein>
    <recommendedName>
        <fullName evidence="4">Lipocalin-like domain-containing protein</fullName>
    </recommendedName>
</protein>
<accession>A0ABS3LGU0</accession>
<name>A0ABS3LGU0_9ENTE</name>
<dbReference type="Proteomes" id="UP000664601">
    <property type="component" value="Unassembled WGS sequence"/>
</dbReference>
<organism evidence="2 3">
    <name type="scientific">Candidatus Enterococcus moelleringii</name>
    <dbReference type="NCBI Taxonomy" id="2815325"/>
    <lineage>
        <taxon>Bacteria</taxon>
        <taxon>Bacillati</taxon>
        <taxon>Bacillota</taxon>
        <taxon>Bacilli</taxon>
        <taxon>Lactobacillales</taxon>
        <taxon>Enterococcaceae</taxon>
        <taxon>Enterococcus</taxon>
    </lineage>
</organism>
<evidence type="ECO:0000313" key="3">
    <source>
        <dbReference type="Proteomes" id="UP000664601"/>
    </source>
</evidence>
<dbReference type="EMBL" id="JAFREM010000048">
    <property type="protein sequence ID" value="MBO1308864.1"/>
    <property type="molecule type" value="Genomic_DNA"/>
</dbReference>
<feature type="signal peptide" evidence="1">
    <location>
        <begin position="1"/>
        <end position="22"/>
    </location>
</feature>
<reference evidence="2 3" key="1">
    <citation type="submission" date="2021-03" db="EMBL/GenBank/DDBJ databases">
        <title>Enterococcal diversity collection.</title>
        <authorList>
            <person name="Gilmore M.S."/>
            <person name="Schwartzman J."/>
            <person name="Van Tyne D."/>
            <person name="Martin M."/>
            <person name="Earl A.M."/>
            <person name="Manson A.L."/>
            <person name="Straub T."/>
            <person name="Salamzade R."/>
            <person name="Saavedra J."/>
            <person name="Lebreton F."/>
            <person name="Prichula J."/>
            <person name="Schaufler K."/>
            <person name="Gaca A."/>
            <person name="Sgardioli B."/>
            <person name="Wagenaar J."/>
            <person name="Strong T."/>
        </authorList>
    </citation>
    <scope>NUCLEOTIDE SEQUENCE [LARGE SCALE GENOMIC DNA]</scope>
    <source>
        <strain evidence="2 3">669A</strain>
    </source>
</reference>
<proteinExistence type="predicted"/>
<keyword evidence="3" id="KW-1185">Reference proteome</keyword>
<dbReference type="RefSeq" id="WP_207675852.1">
    <property type="nucleotide sequence ID" value="NZ_JAFREM010000048.1"/>
</dbReference>
<evidence type="ECO:0000313" key="2">
    <source>
        <dbReference type="EMBL" id="MBO1308864.1"/>
    </source>
</evidence>
<feature type="chain" id="PRO_5046777900" description="Lipocalin-like domain-containing protein" evidence="1">
    <location>
        <begin position="23"/>
        <end position="151"/>
    </location>
</feature>
<dbReference type="PROSITE" id="PS51257">
    <property type="entry name" value="PROKAR_LIPOPROTEIN"/>
    <property type="match status" value="1"/>
</dbReference>
<keyword evidence="1" id="KW-0732">Signal</keyword>
<sequence length="151" mass="17198">MERKFKLLLILLFCAGIFAACSAEKPTNTITSSTTEKSDTSTADDVDFLEHFAGDWETDDKLMTLSFQYQDGKILLISQNLATDKEKTESILMLDGYDSSNNRWLLYTLADESFYYSVIEADEDMITVNSFVSRPETDGTSKAFDYYRVRP</sequence>
<evidence type="ECO:0000256" key="1">
    <source>
        <dbReference type="SAM" id="SignalP"/>
    </source>
</evidence>